<keyword evidence="1" id="KW-0479">Metal-binding</keyword>
<evidence type="ECO:0000313" key="3">
    <source>
        <dbReference type="EMBL" id="KAF2444577.1"/>
    </source>
</evidence>
<keyword evidence="1" id="KW-0378">Hydrolase</keyword>
<keyword evidence="1" id="KW-0645">Protease</keyword>
<evidence type="ECO:0000313" key="4">
    <source>
        <dbReference type="Proteomes" id="UP000799764"/>
    </source>
</evidence>
<dbReference type="InterPro" id="IPR024079">
    <property type="entry name" value="MetalloPept_cat_dom_sf"/>
</dbReference>
<keyword evidence="1" id="KW-0862">Zinc</keyword>
<keyword evidence="4" id="KW-1185">Reference proteome</keyword>
<organism evidence="3 4">
    <name type="scientific">Karstenula rhodostoma CBS 690.94</name>
    <dbReference type="NCBI Taxonomy" id="1392251"/>
    <lineage>
        <taxon>Eukaryota</taxon>
        <taxon>Fungi</taxon>
        <taxon>Dikarya</taxon>
        <taxon>Ascomycota</taxon>
        <taxon>Pezizomycotina</taxon>
        <taxon>Dothideomycetes</taxon>
        <taxon>Pleosporomycetidae</taxon>
        <taxon>Pleosporales</taxon>
        <taxon>Massarineae</taxon>
        <taxon>Didymosphaeriaceae</taxon>
        <taxon>Karstenula</taxon>
    </lineage>
</organism>
<dbReference type="GO" id="GO:0004222">
    <property type="term" value="F:metalloendopeptidase activity"/>
    <property type="evidence" value="ECO:0007669"/>
    <property type="project" value="UniProtKB-UniRule"/>
</dbReference>
<dbReference type="Gene3D" id="3.40.390.10">
    <property type="entry name" value="Collagenase (Catalytic Domain)"/>
    <property type="match status" value="1"/>
</dbReference>
<feature type="domain" description="Peptidase M12A" evidence="2">
    <location>
        <begin position="214"/>
        <end position="271"/>
    </location>
</feature>
<dbReference type="AlphaFoldDB" id="A0A9P4UCW5"/>
<dbReference type="GO" id="GO:0006508">
    <property type="term" value="P:proteolysis"/>
    <property type="evidence" value="ECO:0007669"/>
    <property type="project" value="UniProtKB-KW"/>
</dbReference>
<gene>
    <name evidence="3" type="ORF">P171DRAFT_494954</name>
</gene>
<comment type="cofactor">
    <cofactor evidence="1">
        <name>Zn(2+)</name>
        <dbReference type="ChEBI" id="CHEBI:29105"/>
    </cofactor>
    <text evidence="1">Binds 1 zinc ion per subunit.</text>
</comment>
<dbReference type="GO" id="GO:0046872">
    <property type="term" value="F:metal ion binding"/>
    <property type="evidence" value="ECO:0007669"/>
    <property type="project" value="UniProtKB-KW"/>
</dbReference>
<keyword evidence="1" id="KW-0732">Signal</keyword>
<dbReference type="Pfam" id="PF01400">
    <property type="entry name" value="Astacin"/>
    <property type="match status" value="1"/>
</dbReference>
<keyword evidence="1" id="KW-0482">Metalloprotease</keyword>
<comment type="caution">
    <text evidence="3">The sequence shown here is derived from an EMBL/GenBank/DDBJ whole genome shotgun (WGS) entry which is preliminary data.</text>
</comment>
<dbReference type="EC" id="3.4.24.-" evidence="1"/>
<sequence>MMNPLVHILALAATIQLVLAFNSPLYHIHNTTTTTNRDPMLPPTTTHDNHTKRYAEYITSGHSMNLRVSAWPPRRALWHIDSGYLRTIPYCFVDQRSYEKIGGSGRFCKILGALNVWADALNGGADATSGHCLGFRFPTATEGFCCTNYRYGAENQPRSEGDFECDWDHATWPSDTLAVHWVDAMKAGGIAASATIGYVRTADLGQRPGRHWMRVSDDATSGDIAHEFGHVLGMAHEHQRWDRDDHVEFRCANLVGMTDIINRFRVAEKKDYAAASKALCEDQLTAEKWFAPSAEYVKGAGLDVATKPIFDGPGGFDMDSIMLYDSYSFSEAGDQVGVGSAVIVAVERDAEGNKVPGSERMITRNTNPSPRDVEFVKAFYPWDEDKHQEWKKLHPGGRK</sequence>
<dbReference type="InterPro" id="IPR001506">
    <property type="entry name" value="Peptidase_M12A"/>
</dbReference>
<accession>A0A9P4UCW5</accession>
<dbReference type="PANTHER" id="PTHR10127:SF850">
    <property type="entry name" value="METALLOENDOPEPTIDASE"/>
    <property type="match status" value="1"/>
</dbReference>
<dbReference type="PANTHER" id="PTHR10127">
    <property type="entry name" value="DISCOIDIN, CUB, EGF, LAMININ , AND ZINC METALLOPROTEASE DOMAIN CONTAINING"/>
    <property type="match status" value="1"/>
</dbReference>
<proteinExistence type="predicted"/>
<dbReference type="SUPFAM" id="SSF55486">
    <property type="entry name" value="Metalloproteases ('zincins'), catalytic domain"/>
    <property type="match status" value="2"/>
</dbReference>
<protein>
    <recommendedName>
        <fullName evidence="1">Metalloendopeptidase</fullName>
        <ecNumber evidence="1">3.4.24.-</ecNumber>
    </recommendedName>
</protein>
<evidence type="ECO:0000259" key="2">
    <source>
        <dbReference type="Pfam" id="PF01400"/>
    </source>
</evidence>
<feature type="chain" id="PRO_5040533831" description="Metalloendopeptidase" evidence="1">
    <location>
        <begin position="21"/>
        <end position="399"/>
    </location>
</feature>
<evidence type="ECO:0000256" key="1">
    <source>
        <dbReference type="RuleBase" id="RU361183"/>
    </source>
</evidence>
<feature type="signal peptide" evidence="1">
    <location>
        <begin position="1"/>
        <end position="20"/>
    </location>
</feature>
<dbReference type="PRINTS" id="PR00480">
    <property type="entry name" value="ASTACIN"/>
</dbReference>
<dbReference type="Proteomes" id="UP000799764">
    <property type="component" value="Unassembled WGS sequence"/>
</dbReference>
<dbReference type="EMBL" id="MU001501">
    <property type="protein sequence ID" value="KAF2444577.1"/>
    <property type="molecule type" value="Genomic_DNA"/>
</dbReference>
<dbReference type="OrthoDB" id="291007at2759"/>
<name>A0A9P4UCW5_9PLEO</name>
<reference evidence="3" key="1">
    <citation type="journal article" date="2020" name="Stud. Mycol.">
        <title>101 Dothideomycetes genomes: a test case for predicting lifestyles and emergence of pathogens.</title>
        <authorList>
            <person name="Haridas S."/>
            <person name="Albert R."/>
            <person name="Binder M."/>
            <person name="Bloem J."/>
            <person name="Labutti K."/>
            <person name="Salamov A."/>
            <person name="Andreopoulos B."/>
            <person name="Baker S."/>
            <person name="Barry K."/>
            <person name="Bills G."/>
            <person name="Bluhm B."/>
            <person name="Cannon C."/>
            <person name="Castanera R."/>
            <person name="Culley D."/>
            <person name="Daum C."/>
            <person name="Ezra D."/>
            <person name="Gonzalez J."/>
            <person name="Henrissat B."/>
            <person name="Kuo A."/>
            <person name="Liang C."/>
            <person name="Lipzen A."/>
            <person name="Lutzoni F."/>
            <person name="Magnuson J."/>
            <person name="Mondo S."/>
            <person name="Nolan M."/>
            <person name="Ohm R."/>
            <person name="Pangilinan J."/>
            <person name="Park H.-J."/>
            <person name="Ramirez L."/>
            <person name="Alfaro M."/>
            <person name="Sun H."/>
            <person name="Tritt A."/>
            <person name="Yoshinaga Y."/>
            <person name="Zwiers L.-H."/>
            <person name="Turgeon B."/>
            <person name="Goodwin S."/>
            <person name="Spatafora J."/>
            <person name="Crous P."/>
            <person name="Grigoriev I."/>
        </authorList>
    </citation>
    <scope>NUCLEOTIDE SEQUENCE</scope>
    <source>
        <strain evidence="3">CBS 690.94</strain>
    </source>
</reference>